<accession>A0AAV7VGT4</accession>
<dbReference type="EMBL" id="JANPWB010000003">
    <property type="protein sequence ID" value="KAJ1199885.1"/>
    <property type="molecule type" value="Genomic_DNA"/>
</dbReference>
<evidence type="ECO:0000313" key="4">
    <source>
        <dbReference type="EMBL" id="KAJ1199885.1"/>
    </source>
</evidence>
<keyword evidence="5" id="KW-1185">Reference proteome</keyword>
<evidence type="ECO:0000259" key="3">
    <source>
        <dbReference type="Pfam" id="PF13359"/>
    </source>
</evidence>
<dbReference type="AlphaFoldDB" id="A0AAV7VGT4"/>
<keyword evidence="2" id="KW-0479">Metal-binding</keyword>
<evidence type="ECO:0000313" key="5">
    <source>
        <dbReference type="Proteomes" id="UP001066276"/>
    </source>
</evidence>
<dbReference type="InterPro" id="IPR027806">
    <property type="entry name" value="HARBI1_dom"/>
</dbReference>
<gene>
    <name evidence="4" type="ORF">NDU88_003717</name>
</gene>
<evidence type="ECO:0000256" key="1">
    <source>
        <dbReference type="ARBA" id="ARBA00001968"/>
    </source>
</evidence>
<dbReference type="Pfam" id="PF13359">
    <property type="entry name" value="DDE_Tnp_4"/>
    <property type="match status" value="1"/>
</dbReference>
<sequence>MVRFAEIGRLRMQNRGLQCMKGIRRPKTRNRKNWEFLRSDMILRDSAYAARTYMMTPYLNPATPAERRYNSAHKATRNVVERTFGLLKSRF</sequence>
<protein>
    <recommendedName>
        <fullName evidence="3">DDE Tnp4 domain-containing protein</fullName>
    </recommendedName>
</protein>
<comment type="caution">
    <text evidence="4">The sequence shown here is derived from an EMBL/GenBank/DDBJ whole genome shotgun (WGS) entry which is preliminary data.</text>
</comment>
<proteinExistence type="predicted"/>
<organism evidence="4 5">
    <name type="scientific">Pleurodeles waltl</name>
    <name type="common">Iberian ribbed newt</name>
    <dbReference type="NCBI Taxonomy" id="8319"/>
    <lineage>
        <taxon>Eukaryota</taxon>
        <taxon>Metazoa</taxon>
        <taxon>Chordata</taxon>
        <taxon>Craniata</taxon>
        <taxon>Vertebrata</taxon>
        <taxon>Euteleostomi</taxon>
        <taxon>Amphibia</taxon>
        <taxon>Batrachia</taxon>
        <taxon>Caudata</taxon>
        <taxon>Salamandroidea</taxon>
        <taxon>Salamandridae</taxon>
        <taxon>Pleurodelinae</taxon>
        <taxon>Pleurodeles</taxon>
    </lineage>
</organism>
<dbReference type="GO" id="GO:0046872">
    <property type="term" value="F:metal ion binding"/>
    <property type="evidence" value="ECO:0007669"/>
    <property type="project" value="UniProtKB-KW"/>
</dbReference>
<name>A0AAV7VGT4_PLEWA</name>
<dbReference type="Proteomes" id="UP001066276">
    <property type="component" value="Chromosome 2_1"/>
</dbReference>
<feature type="domain" description="DDE Tnp4" evidence="3">
    <location>
        <begin position="36"/>
        <end position="91"/>
    </location>
</feature>
<evidence type="ECO:0000256" key="2">
    <source>
        <dbReference type="ARBA" id="ARBA00022723"/>
    </source>
</evidence>
<comment type="cofactor">
    <cofactor evidence="1">
        <name>a divalent metal cation</name>
        <dbReference type="ChEBI" id="CHEBI:60240"/>
    </cofactor>
</comment>
<reference evidence="4" key="1">
    <citation type="journal article" date="2022" name="bioRxiv">
        <title>Sequencing and chromosome-scale assembly of the giantPleurodeles waltlgenome.</title>
        <authorList>
            <person name="Brown T."/>
            <person name="Elewa A."/>
            <person name="Iarovenko S."/>
            <person name="Subramanian E."/>
            <person name="Araus A.J."/>
            <person name="Petzold A."/>
            <person name="Susuki M."/>
            <person name="Suzuki K.-i.T."/>
            <person name="Hayashi T."/>
            <person name="Toyoda A."/>
            <person name="Oliveira C."/>
            <person name="Osipova E."/>
            <person name="Leigh N.D."/>
            <person name="Simon A."/>
            <person name="Yun M.H."/>
        </authorList>
    </citation>
    <scope>NUCLEOTIDE SEQUENCE</scope>
    <source>
        <strain evidence="4">20211129_DDA</strain>
        <tissue evidence="4">Liver</tissue>
    </source>
</reference>